<reference evidence="1 2" key="1">
    <citation type="submission" date="2019-04" db="EMBL/GenBank/DDBJ databases">
        <title>Fungal friends and foes A comparative genomics study of 23 Aspergillus species from section Flavi.</title>
        <authorList>
            <consortium name="DOE Joint Genome Institute"/>
            <person name="Kjaerbolling I."/>
            <person name="Vesth T.C."/>
            <person name="Frisvad J.C."/>
            <person name="Nybo J.L."/>
            <person name="Theobald S."/>
            <person name="Kildgaard S."/>
            <person name="Petersen T.I."/>
            <person name="Kuo A."/>
            <person name="Sato A."/>
            <person name="Lyhne E.K."/>
            <person name="Kogle M.E."/>
            <person name="Wiebenga A."/>
            <person name="Kun R.S."/>
            <person name="Lubbers R.J."/>
            <person name="Makela M.R."/>
            <person name="Barry K."/>
            <person name="Chovatia M."/>
            <person name="Clum A."/>
            <person name="Daum C."/>
            <person name="Haridas S."/>
            <person name="He G."/>
            <person name="LaButti K."/>
            <person name="Lipzen A."/>
            <person name="Mondo S."/>
            <person name="Pangilinan J."/>
            <person name="Riley R."/>
            <person name="Salamov A."/>
            <person name="Simmons B.A."/>
            <person name="Magnuson J.K."/>
            <person name="Henrissat B."/>
            <person name="Mortensen U.H."/>
            <person name="Larsen T.O."/>
            <person name="De vries R.P."/>
            <person name="Grigoriev I.V."/>
            <person name="Machida M."/>
            <person name="Baker S.E."/>
            <person name="Andersen M.R."/>
        </authorList>
    </citation>
    <scope>NUCLEOTIDE SEQUENCE [LARGE SCALE GENOMIC DNA]</scope>
    <source>
        <strain evidence="1 2">CBS 126849</strain>
    </source>
</reference>
<gene>
    <name evidence="1" type="ORF">BDV33DRAFT_200093</name>
</gene>
<sequence length="190" mass="20956">MFQDEAKRPGEGPQVVALRPNGDLMLDGMPVDVEKTKGADIGSNLAISITHLFHTFGHERLGLGEYNAVRLSINKNATFKGGVVTDLRTAVLVKRNNETDRFLCFVDIKAKADFAYNMVHVIRDLSGNSSANDPISFKPGVQYLWQRISAGFLETRWGEDIDAVNPDEAHLGRLASVLSTTVLDRQLSEN</sequence>
<name>A0A5N6F3D3_9EURO</name>
<keyword evidence="2" id="KW-1185">Reference proteome</keyword>
<dbReference type="Proteomes" id="UP000326799">
    <property type="component" value="Unassembled WGS sequence"/>
</dbReference>
<dbReference type="AlphaFoldDB" id="A0A5N6F3D3"/>
<organism evidence="1 2">
    <name type="scientific">Aspergillus novoparasiticus</name>
    <dbReference type="NCBI Taxonomy" id="986946"/>
    <lineage>
        <taxon>Eukaryota</taxon>
        <taxon>Fungi</taxon>
        <taxon>Dikarya</taxon>
        <taxon>Ascomycota</taxon>
        <taxon>Pezizomycotina</taxon>
        <taxon>Eurotiomycetes</taxon>
        <taxon>Eurotiomycetidae</taxon>
        <taxon>Eurotiales</taxon>
        <taxon>Aspergillaceae</taxon>
        <taxon>Aspergillus</taxon>
        <taxon>Aspergillus subgen. Circumdati</taxon>
    </lineage>
</organism>
<protein>
    <submittedName>
        <fullName evidence="1">Uncharacterized protein</fullName>
    </submittedName>
</protein>
<evidence type="ECO:0000313" key="2">
    <source>
        <dbReference type="Proteomes" id="UP000326799"/>
    </source>
</evidence>
<accession>A0A5N6F3D3</accession>
<dbReference type="EMBL" id="ML733402">
    <property type="protein sequence ID" value="KAB8224049.1"/>
    <property type="molecule type" value="Genomic_DNA"/>
</dbReference>
<proteinExistence type="predicted"/>
<evidence type="ECO:0000313" key="1">
    <source>
        <dbReference type="EMBL" id="KAB8224049.1"/>
    </source>
</evidence>